<comment type="similarity">
    <text evidence="1">Belongs to the DNase II family.</text>
</comment>
<dbReference type="PANTHER" id="PTHR10858">
    <property type="entry name" value="DEOXYRIBONUCLEASE II"/>
    <property type="match status" value="1"/>
</dbReference>
<evidence type="ECO:0000313" key="3">
    <source>
        <dbReference type="EMBL" id="KAF0290883.1"/>
    </source>
</evidence>
<keyword evidence="4" id="KW-1185">Reference proteome</keyword>
<accession>A0A6A4VB54</accession>
<evidence type="ECO:0000256" key="2">
    <source>
        <dbReference type="ARBA" id="ARBA00022801"/>
    </source>
</evidence>
<dbReference type="AlphaFoldDB" id="A0A6A4VB54"/>
<gene>
    <name evidence="3" type="primary">nuc-1_1</name>
    <name evidence="3" type="ORF">FJT64_010939</name>
</gene>
<dbReference type="Proteomes" id="UP000440578">
    <property type="component" value="Unassembled WGS sequence"/>
</dbReference>
<name>A0A6A4VB54_AMPAM</name>
<dbReference type="GO" id="GO:0006309">
    <property type="term" value="P:apoptotic DNA fragmentation"/>
    <property type="evidence" value="ECO:0007669"/>
    <property type="project" value="TreeGrafter"/>
</dbReference>
<dbReference type="GO" id="GO:0004531">
    <property type="term" value="F:deoxyribonuclease II activity"/>
    <property type="evidence" value="ECO:0007669"/>
    <property type="project" value="InterPro"/>
</dbReference>
<dbReference type="CDD" id="cd09121">
    <property type="entry name" value="PLDc_DNaseII_2"/>
    <property type="match status" value="1"/>
</dbReference>
<proteinExistence type="inferred from homology"/>
<dbReference type="InterPro" id="IPR004947">
    <property type="entry name" value="DNase_II"/>
</dbReference>
<evidence type="ECO:0000313" key="4">
    <source>
        <dbReference type="Proteomes" id="UP000440578"/>
    </source>
</evidence>
<organism evidence="3 4">
    <name type="scientific">Amphibalanus amphitrite</name>
    <name type="common">Striped barnacle</name>
    <name type="synonym">Balanus amphitrite</name>
    <dbReference type="NCBI Taxonomy" id="1232801"/>
    <lineage>
        <taxon>Eukaryota</taxon>
        <taxon>Metazoa</taxon>
        <taxon>Ecdysozoa</taxon>
        <taxon>Arthropoda</taxon>
        <taxon>Crustacea</taxon>
        <taxon>Multicrustacea</taxon>
        <taxon>Cirripedia</taxon>
        <taxon>Thoracica</taxon>
        <taxon>Thoracicalcarea</taxon>
        <taxon>Balanomorpha</taxon>
        <taxon>Balanoidea</taxon>
        <taxon>Balanidae</taxon>
        <taxon>Amphibalaninae</taxon>
        <taxon>Amphibalanus</taxon>
    </lineage>
</organism>
<evidence type="ECO:0000256" key="1">
    <source>
        <dbReference type="ARBA" id="ARBA00007527"/>
    </source>
</evidence>
<dbReference type="EMBL" id="VIIS01001924">
    <property type="protein sequence ID" value="KAF0290883.1"/>
    <property type="molecule type" value="Genomic_DNA"/>
</dbReference>
<protein>
    <submittedName>
        <fullName evidence="3">Deoxyribonuclease-2</fullName>
    </submittedName>
</protein>
<reference evidence="3 4" key="1">
    <citation type="submission" date="2019-07" db="EMBL/GenBank/DDBJ databases">
        <title>Draft genome assembly of a fouling barnacle, Amphibalanus amphitrite (Darwin, 1854): The first reference genome for Thecostraca.</title>
        <authorList>
            <person name="Kim W."/>
        </authorList>
    </citation>
    <scope>NUCLEOTIDE SEQUENCE [LARGE SCALE GENOMIC DNA]</scope>
    <source>
        <strain evidence="3">SNU_AA5</strain>
        <tissue evidence="3">Soma without cirri and trophi</tissue>
    </source>
</reference>
<dbReference type="PANTHER" id="PTHR10858:SF23">
    <property type="entry name" value="DEOXYRIBONUCLEASE II"/>
    <property type="match status" value="1"/>
</dbReference>
<keyword evidence="2" id="KW-0378">Hydrolase</keyword>
<dbReference type="Pfam" id="PF03265">
    <property type="entry name" value="DNase_II"/>
    <property type="match status" value="3"/>
</dbReference>
<dbReference type="OrthoDB" id="10261598at2759"/>
<comment type="caution">
    <text evidence="3">The sequence shown here is derived from an EMBL/GenBank/DDBJ whole genome shotgun (WGS) entry which is preliminary data.</text>
</comment>
<sequence>MRIFAKSSSYHVDLYSDLVAPNLTTSLYAETWRANLSSSCSGLYHVEDVRNVTVTTATGKFGFPSTNDHSKWAVSKDRTKPWVCIGDLNRACAMVLLLTILLTAAAGGWAAQPSDCSSAGQLVCRDHNNDPVDWYVLYKLPILTDATGFARKGLAYLHISSAMASTETPWSLSEVDIATTAEGVKLTTFAKSSNYRHDLYSGLVAPALETDLYAETWRRAPFSLPSYRYPDSYEVENVCSVRVIQGRSELDFEYTKDHSKWAVSKDGKEPWVCIGDLNRMETQKRRGGGTACLKNHNLWKNFRKAAIAFLP</sequence>